<name>A0A239PFB4_9ACTN</name>
<keyword evidence="4" id="KW-0572">Peptidoglycan-anchor</keyword>
<proteinExistence type="predicted"/>
<keyword evidence="5" id="KW-1133">Transmembrane helix</keyword>
<evidence type="ECO:0000256" key="6">
    <source>
        <dbReference type="SAM" id="SignalP"/>
    </source>
</evidence>
<feature type="transmembrane region" description="Helical" evidence="5">
    <location>
        <begin position="325"/>
        <end position="346"/>
    </location>
</feature>
<sequence>MFHIPSVVRRPLAVAGAAVVGLAAAVVLGGSPASAHHPVVTGDATCVDGKWQVEWKVANSETDLDGDIVSATFTPTFESDTIKAGAVLPKFQGEASLLKATQTLDISVTKASLSVEAHWKRGRQNITKTQGATVNIPRGGCKTSKPAVAFADDCAGQVTVVVSNGEEATKDLRYTIVVGDEKVSEGTVEPGKSSEPFVVPGNEDGTPVKVVVKSKDKVIGEHEWTGPEGGCEPEIAVESTCDDLSISVTNPPEGLEFEVVFTPSTGEPQTMKVEKGKTSTVTFPASDGLTVTPSIGEDKLDAIAWENPGNCEEDTPTLPVTGANAGAIAGGAGGLLVVGAAVFFFARRRRLRFTA</sequence>
<keyword evidence="5" id="KW-0472">Membrane</keyword>
<gene>
    <name evidence="8" type="ORF">SAMN05421812_12142</name>
</gene>
<organism evidence="8 9">
    <name type="scientific">Asanoa hainanensis</name>
    <dbReference type="NCBI Taxonomy" id="560556"/>
    <lineage>
        <taxon>Bacteria</taxon>
        <taxon>Bacillati</taxon>
        <taxon>Actinomycetota</taxon>
        <taxon>Actinomycetes</taxon>
        <taxon>Micromonosporales</taxon>
        <taxon>Micromonosporaceae</taxon>
        <taxon>Asanoa</taxon>
    </lineage>
</organism>
<evidence type="ECO:0000313" key="8">
    <source>
        <dbReference type="EMBL" id="SNT65274.1"/>
    </source>
</evidence>
<evidence type="ECO:0000259" key="7">
    <source>
        <dbReference type="Pfam" id="PF00746"/>
    </source>
</evidence>
<evidence type="ECO:0000313" key="9">
    <source>
        <dbReference type="Proteomes" id="UP000198362"/>
    </source>
</evidence>
<keyword evidence="9" id="KW-1185">Reference proteome</keyword>
<dbReference type="InterPro" id="IPR019931">
    <property type="entry name" value="LPXTG_anchor"/>
</dbReference>
<evidence type="ECO:0000256" key="4">
    <source>
        <dbReference type="ARBA" id="ARBA00023088"/>
    </source>
</evidence>
<reference evidence="8 9" key="1">
    <citation type="submission" date="2017-06" db="EMBL/GenBank/DDBJ databases">
        <authorList>
            <person name="Kim H.J."/>
            <person name="Triplett B.A."/>
        </authorList>
    </citation>
    <scope>NUCLEOTIDE SEQUENCE [LARGE SCALE GENOMIC DNA]</scope>
    <source>
        <strain evidence="8 9">CGMCC 4.5593</strain>
    </source>
</reference>
<evidence type="ECO:0000256" key="3">
    <source>
        <dbReference type="ARBA" id="ARBA00022729"/>
    </source>
</evidence>
<keyword evidence="2" id="KW-0964">Secreted</keyword>
<dbReference type="OrthoDB" id="3297463at2"/>
<keyword evidence="1" id="KW-0134">Cell wall</keyword>
<accession>A0A239PFB4</accession>
<dbReference type="Proteomes" id="UP000198362">
    <property type="component" value="Unassembled WGS sequence"/>
</dbReference>
<protein>
    <submittedName>
        <fullName evidence="8">LPXTG-motif cell wall anchor domain-containing protein</fullName>
    </submittedName>
</protein>
<keyword evidence="3 6" id="KW-0732">Signal</keyword>
<evidence type="ECO:0000256" key="5">
    <source>
        <dbReference type="SAM" id="Phobius"/>
    </source>
</evidence>
<evidence type="ECO:0000256" key="2">
    <source>
        <dbReference type="ARBA" id="ARBA00022525"/>
    </source>
</evidence>
<feature type="domain" description="Gram-positive cocci surface proteins LPxTG" evidence="7">
    <location>
        <begin position="316"/>
        <end position="349"/>
    </location>
</feature>
<dbReference type="EMBL" id="FZPH01000021">
    <property type="protein sequence ID" value="SNT65274.1"/>
    <property type="molecule type" value="Genomic_DNA"/>
</dbReference>
<feature type="chain" id="PRO_5012286157" evidence="6">
    <location>
        <begin position="36"/>
        <end position="355"/>
    </location>
</feature>
<keyword evidence="5" id="KW-0812">Transmembrane</keyword>
<dbReference type="NCBIfam" id="TIGR01167">
    <property type="entry name" value="LPXTG_anchor"/>
    <property type="match status" value="1"/>
</dbReference>
<evidence type="ECO:0000256" key="1">
    <source>
        <dbReference type="ARBA" id="ARBA00022512"/>
    </source>
</evidence>
<feature type="signal peptide" evidence="6">
    <location>
        <begin position="1"/>
        <end position="35"/>
    </location>
</feature>
<dbReference type="RefSeq" id="WP_144022910.1">
    <property type="nucleotide sequence ID" value="NZ_FZPH01000021.1"/>
</dbReference>
<dbReference type="Pfam" id="PF00746">
    <property type="entry name" value="Gram_pos_anchor"/>
    <property type="match status" value="1"/>
</dbReference>
<dbReference type="AlphaFoldDB" id="A0A239PFB4"/>